<proteinExistence type="predicted"/>
<evidence type="ECO:0000313" key="2">
    <source>
        <dbReference type="Proteomes" id="UP000824136"/>
    </source>
</evidence>
<organism evidence="1 2">
    <name type="scientific">Candidatus Faeciplasma pullistercoris</name>
    <dbReference type="NCBI Taxonomy" id="2840800"/>
    <lineage>
        <taxon>Bacteria</taxon>
        <taxon>Bacillati</taxon>
        <taxon>Bacillota</taxon>
        <taxon>Clostridia</taxon>
        <taxon>Eubacteriales</taxon>
        <taxon>Oscillospiraceae</taxon>
        <taxon>Oscillospiraceae incertae sedis</taxon>
        <taxon>Candidatus Faeciplasma</taxon>
    </lineage>
</organism>
<protein>
    <recommendedName>
        <fullName evidence="3">DUF2383 domain-containing protein</fullName>
    </recommendedName>
</protein>
<gene>
    <name evidence="1" type="ORF">IAC39_04840</name>
</gene>
<sequence length="144" mass="16168">MIEHDTIRLLRECDAGIQMGVSSIDDVLEYVSDHSFSKCLSECRDKHVKLEGEIECMLHEFHDDGKEPNPMAKGMSWVKTNVKLAVNDSDNTIADLITDGCNMGVKSLSKYLNKYKAADERSKSIAKRLICLENGLAEDIRGYL</sequence>
<reference evidence="1" key="1">
    <citation type="submission" date="2020-10" db="EMBL/GenBank/DDBJ databases">
        <authorList>
            <person name="Gilroy R."/>
        </authorList>
    </citation>
    <scope>NUCLEOTIDE SEQUENCE</scope>
    <source>
        <strain evidence="1">CHK33-4379</strain>
    </source>
</reference>
<dbReference type="InterPro" id="IPR012347">
    <property type="entry name" value="Ferritin-like"/>
</dbReference>
<reference evidence="1" key="2">
    <citation type="journal article" date="2021" name="PeerJ">
        <title>Extensive microbial diversity within the chicken gut microbiome revealed by metagenomics and culture.</title>
        <authorList>
            <person name="Gilroy R."/>
            <person name="Ravi A."/>
            <person name="Getino M."/>
            <person name="Pursley I."/>
            <person name="Horton D.L."/>
            <person name="Alikhan N.F."/>
            <person name="Baker D."/>
            <person name="Gharbi K."/>
            <person name="Hall N."/>
            <person name="Watson M."/>
            <person name="Adriaenssens E.M."/>
            <person name="Foster-Nyarko E."/>
            <person name="Jarju S."/>
            <person name="Secka A."/>
            <person name="Antonio M."/>
            <person name="Oren A."/>
            <person name="Chaudhuri R.R."/>
            <person name="La Ragione R."/>
            <person name="Hildebrand F."/>
            <person name="Pallen M.J."/>
        </authorList>
    </citation>
    <scope>NUCLEOTIDE SEQUENCE</scope>
    <source>
        <strain evidence="1">CHK33-4379</strain>
    </source>
</reference>
<dbReference type="EMBL" id="DVLL01000019">
    <property type="protein sequence ID" value="HIT59016.1"/>
    <property type="molecule type" value="Genomic_DNA"/>
</dbReference>
<name>A0A9D1KKF4_9FIRM</name>
<comment type="caution">
    <text evidence="1">The sequence shown here is derived from an EMBL/GenBank/DDBJ whole genome shotgun (WGS) entry which is preliminary data.</text>
</comment>
<accession>A0A9D1KKF4</accession>
<dbReference type="Proteomes" id="UP000824136">
    <property type="component" value="Unassembled WGS sequence"/>
</dbReference>
<evidence type="ECO:0008006" key="3">
    <source>
        <dbReference type="Google" id="ProtNLM"/>
    </source>
</evidence>
<dbReference type="AlphaFoldDB" id="A0A9D1KKF4"/>
<evidence type="ECO:0000313" key="1">
    <source>
        <dbReference type="EMBL" id="HIT59016.1"/>
    </source>
</evidence>
<dbReference type="Gene3D" id="1.20.1260.10">
    <property type="match status" value="1"/>
</dbReference>